<organism evidence="3 4">
    <name type="scientific">Apiospora rasikravindrae</name>
    <dbReference type="NCBI Taxonomy" id="990691"/>
    <lineage>
        <taxon>Eukaryota</taxon>
        <taxon>Fungi</taxon>
        <taxon>Dikarya</taxon>
        <taxon>Ascomycota</taxon>
        <taxon>Pezizomycotina</taxon>
        <taxon>Sordariomycetes</taxon>
        <taxon>Xylariomycetidae</taxon>
        <taxon>Amphisphaeriales</taxon>
        <taxon>Apiosporaceae</taxon>
        <taxon>Apiospora</taxon>
    </lineage>
</organism>
<feature type="transmembrane region" description="Helical" evidence="2">
    <location>
        <begin position="219"/>
        <end position="238"/>
    </location>
</feature>
<evidence type="ECO:0000313" key="3">
    <source>
        <dbReference type="EMBL" id="KAK8039680.1"/>
    </source>
</evidence>
<keyword evidence="2" id="KW-1133">Transmembrane helix</keyword>
<reference evidence="3 4" key="1">
    <citation type="submission" date="2023-01" db="EMBL/GenBank/DDBJ databases">
        <title>Analysis of 21 Apiospora genomes using comparative genomics revels a genus with tremendous synthesis potential of carbohydrate active enzymes and secondary metabolites.</title>
        <authorList>
            <person name="Sorensen T."/>
        </authorList>
    </citation>
    <scope>NUCLEOTIDE SEQUENCE [LARGE SCALE GENOMIC DNA]</scope>
    <source>
        <strain evidence="3 4">CBS 33761</strain>
    </source>
</reference>
<keyword evidence="2" id="KW-0472">Membrane</keyword>
<feature type="compositionally biased region" description="Basic residues" evidence="1">
    <location>
        <begin position="1"/>
        <end position="10"/>
    </location>
</feature>
<feature type="compositionally biased region" description="Basic residues" evidence="1">
    <location>
        <begin position="39"/>
        <end position="48"/>
    </location>
</feature>
<keyword evidence="4" id="KW-1185">Reference proteome</keyword>
<evidence type="ECO:0000256" key="1">
    <source>
        <dbReference type="SAM" id="MobiDB-lite"/>
    </source>
</evidence>
<evidence type="ECO:0000313" key="4">
    <source>
        <dbReference type="Proteomes" id="UP001444661"/>
    </source>
</evidence>
<dbReference type="EMBL" id="JAQQWK010000006">
    <property type="protein sequence ID" value="KAK8039680.1"/>
    <property type="molecule type" value="Genomic_DNA"/>
</dbReference>
<feature type="compositionally biased region" description="Basic and acidic residues" evidence="1">
    <location>
        <begin position="103"/>
        <end position="139"/>
    </location>
</feature>
<accession>A0ABR1T149</accession>
<feature type="region of interest" description="Disordered" evidence="1">
    <location>
        <begin position="1"/>
        <end position="180"/>
    </location>
</feature>
<protein>
    <submittedName>
        <fullName evidence="3">Uncharacterized protein</fullName>
    </submittedName>
</protein>
<keyword evidence="2" id="KW-0812">Transmembrane</keyword>
<comment type="caution">
    <text evidence="3">The sequence shown here is derived from an EMBL/GenBank/DDBJ whole genome shotgun (WGS) entry which is preliminary data.</text>
</comment>
<sequence>MAQRRQPSRRAHGDLATTSHPGSSSQPNTTTSTMGRNRNNNRRRKQGQKRAEEQRQHSRNVSSASSSATNLTHPSTPAQEAHPLSQELEQHSSSDGEDEQEVEKEQEQGQNHDQEHGQPQDQEKDSEQKAIERVVEKVFGKGAGGNKDSNEAGRAAANRGTGGDERPNRPVAQPPMPYTQGPVTRQRLLVGGLWTAAFLSLMAQMMFQPDSGIEWREALRGPAFVLAAVGLSMSVMYMRGMDIQFSDLLSEVFSLS</sequence>
<feature type="compositionally biased region" description="Polar residues" evidence="1">
    <location>
        <begin position="16"/>
        <end position="34"/>
    </location>
</feature>
<feature type="compositionally biased region" description="Polar residues" evidence="1">
    <location>
        <begin position="69"/>
        <end position="78"/>
    </location>
</feature>
<name>A0ABR1T149_9PEZI</name>
<dbReference type="Proteomes" id="UP001444661">
    <property type="component" value="Unassembled WGS sequence"/>
</dbReference>
<proteinExistence type="predicted"/>
<feature type="transmembrane region" description="Helical" evidence="2">
    <location>
        <begin position="188"/>
        <end position="207"/>
    </location>
</feature>
<evidence type="ECO:0000256" key="2">
    <source>
        <dbReference type="SAM" id="Phobius"/>
    </source>
</evidence>
<gene>
    <name evidence="3" type="ORF">PG993_008091</name>
</gene>